<evidence type="ECO:0000313" key="3">
    <source>
        <dbReference type="WBParaSite" id="jg22096"/>
    </source>
</evidence>
<feature type="transmembrane region" description="Helical" evidence="1">
    <location>
        <begin position="12"/>
        <end position="33"/>
    </location>
</feature>
<feature type="transmembrane region" description="Helical" evidence="1">
    <location>
        <begin position="188"/>
        <end position="208"/>
    </location>
</feature>
<evidence type="ECO:0000256" key="1">
    <source>
        <dbReference type="SAM" id="Phobius"/>
    </source>
</evidence>
<protein>
    <submittedName>
        <fullName evidence="3">Uncharacterized protein</fullName>
    </submittedName>
</protein>
<reference evidence="3" key="1">
    <citation type="submission" date="2022-11" db="UniProtKB">
        <authorList>
            <consortium name="WormBaseParasite"/>
        </authorList>
    </citation>
    <scope>IDENTIFICATION</scope>
</reference>
<dbReference type="WBParaSite" id="jg22096">
    <property type="protein sequence ID" value="jg22096"/>
    <property type="gene ID" value="jg22096"/>
</dbReference>
<feature type="transmembrane region" description="Helical" evidence="1">
    <location>
        <begin position="93"/>
        <end position="111"/>
    </location>
</feature>
<sequence length="255" mass="29324">MCTKETLKNDTYKMMFVMGLAELIGMICCTGQMQAYFNIYGAVYCTHPLLNQFAGNMGMVMWYIETTLNVLLAENRYLILSSSRLAFIFTGKFLYMWFVGITIYSIVMTWYTPTMLFSGVAGGFLADPHVGYLPQDEYFFQTVTFIHNQVIAFSLVIVYTFVGVHMFKQKKDNRNVVLGRKAAEDYSLFLQISIISFLAFGTAMGYAYGRFIESFFFNSKKQIKQAFKLPWDMLRESMIFSASATVQGRPVEQEY</sequence>
<organism evidence="2 3">
    <name type="scientific">Ditylenchus dipsaci</name>
    <dbReference type="NCBI Taxonomy" id="166011"/>
    <lineage>
        <taxon>Eukaryota</taxon>
        <taxon>Metazoa</taxon>
        <taxon>Ecdysozoa</taxon>
        <taxon>Nematoda</taxon>
        <taxon>Chromadorea</taxon>
        <taxon>Rhabditida</taxon>
        <taxon>Tylenchina</taxon>
        <taxon>Tylenchomorpha</taxon>
        <taxon>Sphaerularioidea</taxon>
        <taxon>Anguinidae</taxon>
        <taxon>Anguininae</taxon>
        <taxon>Ditylenchus</taxon>
    </lineage>
</organism>
<dbReference type="SUPFAM" id="SSF81321">
    <property type="entry name" value="Family A G protein-coupled receptor-like"/>
    <property type="match status" value="1"/>
</dbReference>
<accession>A0A915DRB1</accession>
<keyword evidence="1" id="KW-0472">Membrane</keyword>
<dbReference type="Pfam" id="PF10321">
    <property type="entry name" value="7TM_GPCR_Srt"/>
    <property type="match status" value="1"/>
</dbReference>
<keyword evidence="2" id="KW-1185">Reference proteome</keyword>
<dbReference type="Proteomes" id="UP000887574">
    <property type="component" value="Unplaced"/>
</dbReference>
<dbReference type="PANTHER" id="PTHR23021:SF11">
    <property type="entry name" value="SERPENTINE RECEPTOR, CLASS T"/>
    <property type="match status" value="1"/>
</dbReference>
<feature type="transmembrane region" description="Helical" evidence="1">
    <location>
        <begin position="53"/>
        <end position="72"/>
    </location>
</feature>
<evidence type="ECO:0000313" key="2">
    <source>
        <dbReference type="Proteomes" id="UP000887574"/>
    </source>
</evidence>
<feature type="transmembrane region" description="Helical" evidence="1">
    <location>
        <begin position="146"/>
        <end position="167"/>
    </location>
</feature>
<dbReference type="PANTHER" id="PTHR23021">
    <property type="entry name" value="SERPENTINE RECEPTOR, CLASS T"/>
    <property type="match status" value="1"/>
</dbReference>
<keyword evidence="1" id="KW-0812">Transmembrane</keyword>
<proteinExistence type="predicted"/>
<dbReference type="InterPro" id="IPR019425">
    <property type="entry name" value="7TM_GPCR_serpentine_rcpt_Srt"/>
</dbReference>
<name>A0A915DRB1_9BILA</name>
<keyword evidence="1" id="KW-1133">Transmembrane helix</keyword>
<dbReference type="AlphaFoldDB" id="A0A915DRB1"/>